<dbReference type="PANTHER" id="PTHR43814">
    <property type="entry name" value="ARGININOSUCCINATE LYASE"/>
    <property type="match status" value="1"/>
</dbReference>
<evidence type="ECO:0000256" key="2">
    <source>
        <dbReference type="ARBA" id="ARBA00004941"/>
    </source>
</evidence>
<accession>F8N6Y5</accession>
<dbReference type="RefSeq" id="WP_007573313.1">
    <property type="nucleotide sequence ID" value="NZ_BPTS01000001.1"/>
</dbReference>
<dbReference type="InterPro" id="IPR009049">
    <property type="entry name" value="Argininosuccinate_lyase"/>
</dbReference>
<keyword evidence="5 7" id="KW-0456">Lyase</keyword>
<dbReference type="OrthoDB" id="9769623at2"/>
<dbReference type="NCBIfam" id="TIGR00838">
    <property type="entry name" value="argH"/>
    <property type="match status" value="1"/>
</dbReference>
<dbReference type="HOGENOM" id="CLU_027272_2_0_10"/>
<evidence type="ECO:0000256" key="5">
    <source>
        <dbReference type="HAMAP-Rule" id="MF_00006"/>
    </source>
</evidence>
<keyword evidence="8" id="KW-1185">Reference proteome</keyword>
<evidence type="ECO:0000256" key="3">
    <source>
        <dbReference type="ARBA" id="ARBA00012338"/>
    </source>
</evidence>
<dbReference type="Gene3D" id="1.10.40.30">
    <property type="entry name" value="Fumarase/aspartase (C-terminal domain)"/>
    <property type="match status" value="1"/>
</dbReference>
<dbReference type="SUPFAM" id="SSF48557">
    <property type="entry name" value="L-aspartase-like"/>
    <property type="match status" value="1"/>
</dbReference>
<dbReference type="Proteomes" id="UP000002772">
    <property type="component" value="Unassembled WGS sequence"/>
</dbReference>
<dbReference type="InterPro" id="IPR024083">
    <property type="entry name" value="Fumarase/histidase_N"/>
</dbReference>
<protein>
    <recommendedName>
        <fullName evidence="3 5">Argininosuccinate lyase</fullName>
        <shortName evidence="5">ASAL</shortName>
        <ecNumber evidence="3 5">4.3.2.1</ecNumber>
    </recommendedName>
    <alternativeName>
        <fullName evidence="5">Arginosuccinase</fullName>
    </alternativeName>
</protein>
<dbReference type="AlphaFoldDB" id="F8N6Y5"/>
<comment type="subcellular location">
    <subcellularLocation>
        <location evidence="5">Cytoplasm</location>
    </subcellularLocation>
</comment>
<dbReference type="Gene3D" id="1.20.200.10">
    <property type="entry name" value="Fumarase/aspartase (Central domain)"/>
    <property type="match status" value="1"/>
</dbReference>
<comment type="pathway">
    <text evidence="2 5">Amino-acid biosynthesis; L-arginine biosynthesis; L-arginine from L-ornithine and carbamoyl phosphate: step 3/3.</text>
</comment>
<feature type="domain" description="Fumarate lyase N-terminal" evidence="6">
    <location>
        <begin position="27"/>
        <end position="300"/>
    </location>
</feature>
<dbReference type="Pfam" id="PF00206">
    <property type="entry name" value="Lyase_1"/>
    <property type="match status" value="1"/>
</dbReference>
<evidence type="ECO:0000313" key="7">
    <source>
        <dbReference type="EMBL" id="EGN56283.1"/>
    </source>
</evidence>
<dbReference type="InterPro" id="IPR020557">
    <property type="entry name" value="Fumarate_lyase_CS"/>
</dbReference>
<comment type="similarity">
    <text evidence="5">Belongs to the lyase 1 family. Argininosuccinate lyase subfamily.</text>
</comment>
<reference evidence="8" key="1">
    <citation type="journal article" date="2011" name="Stand. Genomic Sci.">
        <title>Non-contiguous finished genome sequence of the opportunistic oral pathogen Prevotella multisaccharivorax type strain (PPPA20).</title>
        <authorList>
            <person name="Pati A."/>
            <person name="Gronow S."/>
            <person name="Lu M."/>
            <person name="Lapidus A."/>
            <person name="Nolan M."/>
            <person name="Lucas S."/>
            <person name="Hammon N."/>
            <person name="Deshpande S."/>
            <person name="Cheng J.F."/>
            <person name="Tapia R."/>
            <person name="Han C."/>
            <person name="Goodwin L."/>
            <person name="Pitluck S."/>
            <person name="Liolios K."/>
            <person name="Pagani I."/>
            <person name="Mavromatis K."/>
            <person name="Mikhailova N."/>
            <person name="Huntemann M."/>
            <person name="Chen A."/>
            <person name="Palaniappan K."/>
            <person name="Land M."/>
            <person name="Hauser L."/>
            <person name="Detter J.C."/>
            <person name="Brambilla E.M."/>
            <person name="Rohde M."/>
            <person name="Goker M."/>
            <person name="Woyke T."/>
            <person name="Bristow J."/>
            <person name="Eisen J.A."/>
            <person name="Markowitz V."/>
            <person name="Hugenholtz P."/>
            <person name="Kyrpides N.C."/>
            <person name="Klenk H.P."/>
            <person name="Ivanova N."/>
        </authorList>
    </citation>
    <scope>NUCLEOTIDE SEQUENCE [LARGE SCALE GENOMIC DNA]</scope>
    <source>
        <strain evidence="8">DSM 17128</strain>
    </source>
</reference>
<organism evidence="7 8">
    <name type="scientific">Hallella multisaccharivorax DSM 17128</name>
    <dbReference type="NCBI Taxonomy" id="688246"/>
    <lineage>
        <taxon>Bacteria</taxon>
        <taxon>Pseudomonadati</taxon>
        <taxon>Bacteroidota</taxon>
        <taxon>Bacteroidia</taxon>
        <taxon>Bacteroidales</taxon>
        <taxon>Prevotellaceae</taxon>
        <taxon>Hallella</taxon>
    </lineage>
</organism>
<dbReference type="Gene3D" id="1.10.275.10">
    <property type="entry name" value="Fumarase/aspartase (N-terminal domain)"/>
    <property type="match status" value="1"/>
</dbReference>
<proteinExistence type="inferred from homology"/>
<dbReference type="InterPro" id="IPR008948">
    <property type="entry name" value="L-Aspartase-like"/>
</dbReference>
<dbReference type="InterPro" id="IPR022761">
    <property type="entry name" value="Fumarate_lyase_N"/>
</dbReference>
<dbReference type="GO" id="GO:0004056">
    <property type="term" value="F:argininosuccinate lyase activity"/>
    <property type="evidence" value="ECO:0007669"/>
    <property type="project" value="UniProtKB-UniRule"/>
</dbReference>
<dbReference type="GO" id="GO:0005829">
    <property type="term" value="C:cytosol"/>
    <property type="evidence" value="ECO:0007669"/>
    <property type="project" value="TreeGrafter"/>
</dbReference>
<evidence type="ECO:0000256" key="1">
    <source>
        <dbReference type="ARBA" id="ARBA00000985"/>
    </source>
</evidence>
<dbReference type="GO" id="GO:0042450">
    <property type="term" value="P:L-arginine biosynthetic process via ornithine"/>
    <property type="evidence" value="ECO:0007669"/>
    <property type="project" value="UniProtKB-UniRule"/>
</dbReference>
<dbReference type="EC" id="4.3.2.1" evidence="3 5"/>
<dbReference type="STRING" id="688246.Premu_0823"/>
<gene>
    <name evidence="5" type="primary">argH</name>
    <name evidence="7" type="ORF">Premu_0823</name>
</gene>
<dbReference type="InterPro" id="IPR000362">
    <property type="entry name" value="Fumarate_lyase_fam"/>
</dbReference>
<dbReference type="HAMAP" id="MF_00006">
    <property type="entry name" value="Arg_succ_lyase"/>
    <property type="match status" value="1"/>
</dbReference>
<keyword evidence="4 5" id="KW-0055">Arginine biosynthesis</keyword>
<dbReference type="PRINTS" id="PR00149">
    <property type="entry name" value="FUMRATELYASE"/>
</dbReference>
<dbReference type="EMBL" id="GL945017">
    <property type="protein sequence ID" value="EGN56283.1"/>
    <property type="molecule type" value="Genomic_DNA"/>
</dbReference>
<comment type="catalytic activity">
    <reaction evidence="1 5">
        <text>2-(N(omega)-L-arginino)succinate = fumarate + L-arginine</text>
        <dbReference type="Rhea" id="RHEA:24020"/>
        <dbReference type="ChEBI" id="CHEBI:29806"/>
        <dbReference type="ChEBI" id="CHEBI:32682"/>
        <dbReference type="ChEBI" id="CHEBI:57472"/>
        <dbReference type="EC" id="4.3.2.1"/>
    </reaction>
</comment>
<evidence type="ECO:0000256" key="4">
    <source>
        <dbReference type="ARBA" id="ARBA00022571"/>
    </source>
</evidence>
<keyword evidence="5" id="KW-0028">Amino-acid biosynthesis</keyword>
<evidence type="ECO:0000259" key="6">
    <source>
        <dbReference type="Pfam" id="PF00206"/>
    </source>
</evidence>
<dbReference type="PANTHER" id="PTHR43814:SF1">
    <property type="entry name" value="ARGININOSUCCINATE LYASE"/>
    <property type="match status" value="1"/>
</dbReference>
<dbReference type="eggNOG" id="COG0165">
    <property type="taxonomic scope" value="Bacteria"/>
</dbReference>
<sequence>MSNKLWEKNFEVNKEIERFTVGRDREMDMYLAKYDVLGSMAHITMLESIGLLAKEELLKLLAELKHIYHLCEEGRFVIEKDVEDVHSEVELMLTRKLGDIGKKIHSGRSRNDQVLVDLKLFTRHELMEIVGNVKVLFDELIQKSNQYKDVLMPGYTHLQIAMPSSFGLWFGAYAESLADDMLYLQAAWRMTNRNPLGSAAGYGSSFPLNRQLTTDLLGFDSMDYNVVYAQMGRGKMERNVAFAMATVAGTLAKMAFDACLFNCQNFGFVKLPKECTTGSSIMPHKKNPDVFELIRAKSNKLQSLPQQIMMIMNNLPVGYFRDLQIIKETFLPAFDELNDCLRMAAYIINKMEVNEHILDNRMYDPMFSVEEVNRLAAAGMPFRDAYKKVGLEIEAGEFVADKNIHHTHEGSIGNLCNDKIQALMKQTLGSFHFDKVTDAEKKLLDR</sequence>
<evidence type="ECO:0000313" key="8">
    <source>
        <dbReference type="Proteomes" id="UP000002772"/>
    </source>
</evidence>
<dbReference type="PROSITE" id="PS00163">
    <property type="entry name" value="FUMARATE_LYASES"/>
    <property type="match status" value="1"/>
</dbReference>
<dbReference type="PRINTS" id="PR00145">
    <property type="entry name" value="ARGSUCLYASE"/>
</dbReference>
<name>F8N6Y5_9BACT</name>
<dbReference type="UniPathway" id="UPA00068">
    <property type="reaction ID" value="UER00114"/>
</dbReference>
<keyword evidence="5" id="KW-0963">Cytoplasm</keyword>